<dbReference type="EMBL" id="CAJVQB010047724">
    <property type="protein sequence ID" value="CAG8833595.1"/>
    <property type="molecule type" value="Genomic_DNA"/>
</dbReference>
<reference evidence="2 3" key="1">
    <citation type="submission" date="2021-06" db="EMBL/GenBank/DDBJ databases">
        <authorList>
            <person name="Kallberg Y."/>
            <person name="Tangrot J."/>
            <person name="Rosling A."/>
        </authorList>
    </citation>
    <scope>NUCLEOTIDE SEQUENCE [LARGE SCALE GENOMIC DNA]</scope>
    <source>
        <strain evidence="2 3">120-4 pot B 10/14</strain>
    </source>
</reference>
<feature type="coiled-coil region" evidence="1">
    <location>
        <begin position="46"/>
        <end position="83"/>
    </location>
</feature>
<feature type="non-terminal residue" evidence="2">
    <location>
        <position position="1"/>
    </location>
</feature>
<keyword evidence="1" id="KW-0175">Coiled coil</keyword>
<accession>A0ABN7WJM0</accession>
<protein>
    <submittedName>
        <fullName evidence="2">23121_t:CDS:1</fullName>
    </submittedName>
</protein>
<gene>
    <name evidence="2" type="ORF">GMARGA_LOCUS31632</name>
</gene>
<evidence type="ECO:0000256" key="1">
    <source>
        <dbReference type="SAM" id="Coils"/>
    </source>
</evidence>
<proteinExistence type="predicted"/>
<comment type="caution">
    <text evidence="2">The sequence shown here is derived from an EMBL/GenBank/DDBJ whole genome shotgun (WGS) entry which is preliminary data.</text>
</comment>
<dbReference type="Proteomes" id="UP000789901">
    <property type="component" value="Unassembled WGS sequence"/>
</dbReference>
<sequence length="228" mass="26450">IAKETFSRKLVLILSEIGTIDYRNKKIEQQILVFLNSIEEEGQSNIEEAERNTIKQESELKKKEVIKEEKEEKQHTVNEILKEAQGAKSVKNKDTKKVKQEDRLEPKDKKVYFTIWGLPNRISKKATEVEWSPIKEDIKKKLEANWVLPLRDDQLARIIAGRKELAQKLVKEIKEKLIWEFSNSMKIEAGYPNAPKLGITVVTKNIAIESGFSSMTKKDKEKESRVMK</sequence>
<feature type="non-terminal residue" evidence="2">
    <location>
        <position position="228"/>
    </location>
</feature>
<keyword evidence="3" id="KW-1185">Reference proteome</keyword>
<evidence type="ECO:0000313" key="2">
    <source>
        <dbReference type="EMBL" id="CAG8833595.1"/>
    </source>
</evidence>
<name>A0ABN7WJM0_GIGMA</name>
<evidence type="ECO:0000313" key="3">
    <source>
        <dbReference type="Proteomes" id="UP000789901"/>
    </source>
</evidence>
<organism evidence="2 3">
    <name type="scientific">Gigaspora margarita</name>
    <dbReference type="NCBI Taxonomy" id="4874"/>
    <lineage>
        <taxon>Eukaryota</taxon>
        <taxon>Fungi</taxon>
        <taxon>Fungi incertae sedis</taxon>
        <taxon>Mucoromycota</taxon>
        <taxon>Glomeromycotina</taxon>
        <taxon>Glomeromycetes</taxon>
        <taxon>Diversisporales</taxon>
        <taxon>Gigasporaceae</taxon>
        <taxon>Gigaspora</taxon>
    </lineage>
</organism>